<dbReference type="InterPro" id="IPR037066">
    <property type="entry name" value="Plug_dom_sf"/>
</dbReference>
<keyword evidence="5 7" id="KW-0472">Membrane</keyword>
<evidence type="ECO:0000259" key="8">
    <source>
        <dbReference type="Pfam" id="PF07715"/>
    </source>
</evidence>
<dbReference type="InterPro" id="IPR039426">
    <property type="entry name" value="TonB-dep_rcpt-like"/>
</dbReference>
<sequence>MIKIISGLLLFLTLPFFMLAQKASLSGKVVDATNNHPLPFVNVVVSGTSIGTVSDEKGHFKFDNLQPGFIRIEASFVGYSKYSSAEFEVSRANTAFIEIKLEKSQSEIEEVTVTASPFRKTAESPLSLRTISIGEIEKAPGANRDISKVIQSFPGVQSTPAYRNDIIIRGGGPSESRFYLDGVEVPFINHFATQGASGGPVGILNADFIREVNFYSGAFPANRGNALSGVMEFNQIDGNEEKLKFQGTLGASEIAATLDGPIGEKTNFVFSVRRSYLQFLFSVLELPFLPNFTDMQFKTRTRFNEKNELTLIGLGANDIFDLNKDIENPDDEQKYILSELPVNEQWNYTLGAVYKHFRENSYQTFVLSRSHLNNSAYKYFENDDSSEDNKILDYTSEEIENKLRFENTSRIDGFKLNFGGGVDFVTYKNSTEQRRYYNDELVNISYKTSLDFVKYSLFAQISKTVLNERLALSLGVRTDANNYSGSMNNLLEQISPRFSASYSLTNKWSLNFNTGRYYQLPAYTMLGYKEEDVLVNKENYLKYIEVDHLIGGIEFRPQAAIQLTAEAFWKRYSDYPFSVNDQISLANKGADYGVVGDEEVLSVSEGRAYGAEFQTRINSRDGFNLNLSYTLVRSEFKDAAGTNIPSSWDSKHLLTATATKDVKRNWRVGGRWRFVGGLPYTPWDLEKSSLVEAWNLKGGPFLDYSQLNTLRFNPFHQLDIRIDKSYYWEKLTAKFYIDIQNLYNFQAQQTDIVVRAEDANGNFITTDNGTRYQLNSIESASGTVLPTVGIILQF</sequence>
<dbReference type="Pfam" id="PF13715">
    <property type="entry name" value="CarbopepD_reg_2"/>
    <property type="match status" value="1"/>
</dbReference>
<keyword evidence="4 7" id="KW-0812">Transmembrane</keyword>
<dbReference type="Gene3D" id="2.170.130.10">
    <property type="entry name" value="TonB-dependent receptor, plug domain"/>
    <property type="match status" value="1"/>
</dbReference>
<gene>
    <name evidence="9" type="ORF">OU798_16300</name>
</gene>
<dbReference type="PANTHER" id="PTHR30069:SF57">
    <property type="entry name" value="TONB-DEPENDENT RECEPTOR"/>
    <property type="match status" value="1"/>
</dbReference>
<evidence type="ECO:0000256" key="3">
    <source>
        <dbReference type="ARBA" id="ARBA00022452"/>
    </source>
</evidence>
<keyword evidence="10" id="KW-1185">Reference proteome</keyword>
<dbReference type="GO" id="GO:0009279">
    <property type="term" value="C:cell outer membrane"/>
    <property type="evidence" value="ECO:0007669"/>
    <property type="project" value="UniProtKB-SubCell"/>
</dbReference>
<dbReference type="EMBL" id="JAPOHD010000029">
    <property type="protein sequence ID" value="MCY1721917.1"/>
    <property type="molecule type" value="Genomic_DNA"/>
</dbReference>
<evidence type="ECO:0000256" key="7">
    <source>
        <dbReference type="PROSITE-ProRule" id="PRU01360"/>
    </source>
</evidence>
<keyword evidence="6 7" id="KW-0998">Cell outer membrane</keyword>
<keyword evidence="2 7" id="KW-0813">Transport</keyword>
<evidence type="ECO:0000313" key="10">
    <source>
        <dbReference type="Proteomes" id="UP001145087"/>
    </source>
</evidence>
<accession>A0A9X3J7F0</accession>
<evidence type="ECO:0000256" key="4">
    <source>
        <dbReference type="ARBA" id="ARBA00022692"/>
    </source>
</evidence>
<dbReference type="GO" id="GO:0044718">
    <property type="term" value="P:siderophore transmembrane transport"/>
    <property type="evidence" value="ECO:0007669"/>
    <property type="project" value="TreeGrafter"/>
</dbReference>
<dbReference type="AlphaFoldDB" id="A0A9X3J7F0"/>
<dbReference type="Gene3D" id="2.60.40.1120">
    <property type="entry name" value="Carboxypeptidase-like, regulatory domain"/>
    <property type="match status" value="1"/>
</dbReference>
<dbReference type="SUPFAM" id="SSF49464">
    <property type="entry name" value="Carboxypeptidase regulatory domain-like"/>
    <property type="match status" value="1"/>
</dbReference>
<dbReference type="Pfam" id="PF07715">
    <property type="entry name" value="Plug"/>
    <property type="match status" value="1"/>
</dbReference>
<comment type="similarity">
    <text evidence="7">Belongs to the TonB-dependent receptor family.</text>
</comment>
<comment type="caution">
    <text evidence="9">The sequence shown here is derived from an EMBL/GenBank/DDBJ whole genome shotgun (WGS) entry which is preliminary data.</text>
</comment>
<evidence type="ECO:0000256" key="6">
    <source>
        <dbReference type="ARBA" id="ARBA00023237"/>
    </source>
</evidence>
<name>A0A9X3J7F0_9BACT</name>
<evidence type="ECO:0000256" key="2">
    <source>
        <dbReference type="ARBA" id="ARBA00022448"/>
    </source>
</evidence>
<proteinExistence type="inferred from homology"/>
<dbReference type="InterPro" id="IPR008969">
    <property type="entry name" value="CarboxyPept-like_regulatory"/>
</dbReference>
<evidence type="ECO:0000256" key="1">
    <source>
        <dbReference type="ARBA" id="ARBA00004571"/>
    </source>
</evidence>
<evidence type="ECO:0000256" key="5">
    <source>
        <dbReference type="ARBA" id="ARBA00023136"/>
    </source>
</evidence>
<dbReference type="RefSeq" id="WP_343334246.1">
    <property type="nucleotide sequence ID" value="NZ_JAPOHD010000029.1"/>
</dbReference>
<organism evidence="9 10">
    <name type="scientific">Draconibacterium aestuarii</name>
    <dbReference type="NCBI Taxonomy" id="2998507"/>
    <lineage>
        <taxon>Bacteria</taxon>
        <taxon>Pseudomonadati</taxon>
        <taxon>Bacteroidota</taxon>
        <taxon>Bacteroidia</taxon>
        <taxon>Marinilabiliales</taxon>
        <taxon>Prolixibacteraceae</taxon>
        <taxon>Draconibacterium</taxon>
    </lineage>
</organism>
<dbReference type="PROSITE" id="PS52016">
    <property type="entry name" value="TONB_DEPENDENT_REC_3"/>
    <property type="match status" value="1"/>
</dbReference>
<dbReference type="SUPFAM" id="SSF56935">
    <property type="entry name" value="Porins"/>
    <property type="match status" value="1"/>
</dbReference>
<keyword evidence="9" id="KW-0675">Receptor</keyword>
<feature type="domain" description="TonB-dependent receptor plug" evidence="8">
    <location>
        <begin position="122"/>
        <end position="230"/>
    </location>
</feature>
<evidence type="ECO:0000313" key="9">
    <source>
        <dbReference type="EMBL" id="MCY1721917.1"/>
    </source>
</evidence>
<dbReference type="InterPro" id="IPR012910">
    <property type="entry name" value="Plug_dom"/>
</dbReference>
<dbReference type="Gene3D" id="2.40.170.20">
    <property type="entry name" value="TonB-dependent receptor, beta-barrel domain"/>
    <property type="match status" value="1"/>
</dbReference>
<dbReference type="Proteomes" id="UP001145087">
    <property type="component" value="Unassembled WGS sequence"/>
</dbReference>
<dbReference type="InterPro" id="IPR036942">
    <property type="entry name" value="Beta-barrel_TonB_sf"/>
</dbReference>
<protein>
    <submittedName>
        <fullName evidence="9">TonB-dependent receptor</fullName>
    </submittedName>
</protein>
<dbReference type="GO" id="GO:0015344">
    <property type="term" value="F:siderophore uptake transmembrane transporter activity"/>
    <property type="evidence" value="ECO:0007669"/>
    <property type="project" value="TreeGrafter"/>
</dbReference>
<reference evidence="9" key="1">
    <citation type="submission" date="2022-11" db="EMBL/GenBank/DDBJ databases">
        <title>Marilongibacter aestuarii gen. nov., sp. nov., isolated from tidal flat sediment.</title>
        <authorList>
            <person name="Jiayan W."/>
        </authorList>
    </citation>
    <scope>NUCLEOTIDE SEQUENCE</scope>
    <source>
        <strain evidence="9">Z1-6</strain>
    </source>
</reference>
<comment type="subcellular location">
    <subcellularLocation>
        <location evidence="1 7">Cell outer membrane</location>
        <topology evidence="1 7">Multi-pass membrane protein</topology>
    </subcellularLocation>
</comment>
<dbReference type="PANTHER" id="PTHR30069">
    <property type="entry name" value="TONB-DEPENDENT OUTER MEMBRANE RECEPTOR"/>
    <property type="match status" value="1"/>
</dbReference>
<keyword evidence="3 7" id="KW-1134">Transmembrane beta strand</keyword>